<comment type="caution">
    <text evidence="2">The sequence shown here is derived from an EMBL/GenBank/DDBJ whole genome shotgun (WGS) entry which is preliminary data.</text>
</comment>
<dbReference type="AlphaFoldDB" id="A0A7C9LNW7"/>
<dbReference type="RefSeq" id="WP_008822857.1">
    <property type="nucleotide sequence ID" value="NZ_VVIQ01000002.1"/>
</dbReference>
<gene>
    <name evidence="2" type="ORF">F0475_02650</name>
</gene>
<feature type="chain" id="PRO_5028864379" description="Lipocalin-like domain-containing protein" evidence="1">
    <location>
        <begin position="25"/>
        <end position="156"/>
    </location>
</feature>
<dbReference type="Proteomes" id="UP000482295">
    <property type="component" value="Unassembled WGS sequence"/>
</dbReference>
<accession>A0A7C9LNW7</accession>
<feature type="signal peptide" evidence="1">
    <location>
        <begin position="1"/>
        <end position="24"/>
    </location>
</feature>
<keyword evidence="1" id="KW-0732">Signal</keyword>
<evidence type="ECO:0000313" key="2">
    <source>
        <dbReference type="EMBL" id="MUL27238.1"/>
    </source>
</evidence>
<organism evidence="2 3">
    <name type="scientific">Prevotella vespertina</name>
    <dbReference type="NCBI Taxonomy" id="2608404"/>
    <lineage>
        <taxon>Bacteria</taxon>
        <taxon>Pseudomonadati</taxon>
        <taxon>Bacteroidota</taxon>
        <taxon>Bacteroidia</taxon>
        <taxon>Bacteroidales</taxon>
        <taxon>Prevotellaceae</taxon>
        <taxon>Prevotella</taxon>
    </lineage>
</organism>
<name>A0A7C9LNW7_9BACT</name>
<dbReference type="EMBL" id="VVIQ01000002">
    <property type="protein sequence ID" value="MUL27238.1"/>
    <property type="molecule type" value="Genomic_DNA"/>
</dbReference>
<proteinExistence type="predicted"/>
<evidence type="ECO:0000256" key="1">
    <source>
        <dbReference type="SAM" id="SignalP"/>
    </source>
</evidence>
<sequence length="156" mass="16465">MKHLFISTVLTVISILGFAVNSNAQTGTYNGTLSNITMNGKSYNDATNQSFTLTSTGGNLYDLRGTVGPIGKMPGTIKVELKVSINNGVVTATTPIGGYAGKLMLLDGGLPIKIKLSSFTGSLVNNELHFVLDTYAGWQFVPVFPASVTFDGTLQP</sequence>
<reference evidence="2 3" key="1">
    <citation type="submission" date="2019-09" db="EMBL/GenBank/DDBJ databases">
        <title>Prevotella A2879 sp. nov., isolated from an abscess of a patient.</title>
        <authorList>
            <person name="Buhl M."/>
            <person name="Oberhettinger P."/>
        </authorList>
    </citation>
    <scope>NUCLEOTIDE SEQUENCE [LARGE SCALE GENOMIC DNA]</scope>
    <source>
        <strain evidence="2 3">A2879</strain>
    </source>
</reference>
<evidence type="ECO:0000313" key="3">
    <source>
        <dbReference type="Proteomes" id="UP000482295"/>
    </source>
</evidence>
<protein>
    <recommendedName>
        <fullName evidence="4">Lipocalin-like domain-containing protein</fullName>
    </recommendedName>
</protein>
<keyword evidence="3" id="KW-1185">Reference proteome</keyword>
<evidence type="ECO:0008006" key="4">
    <source>
        <dbReference type="Google" id="ProtNLM"/>
    </source>
</evidence>
<dbReference type="GeneID" id="66730599"/>